<keyword evidence="3" id="KW-1185">Reference proteome</keyword>
<evidence type="ECO:0000313" key="3">
    <source>
        <dbReference type="Proteomes" id="UP000000311"/>
    </source>
</evidence>
<dbReference type="InParanoid" id="E2AI97"/>
<sequence>IKFLLTYKMSQDHLEIFFAAVRDKGYNNNPSTKQEKFNYAYKRLLLYTKL</sequence>
<feature type="non-terminal residue" evidence="2">
    <location>
        <position position="50"/>
    </location>
</feature>
<reference evidence="2 3" key="1">
    <citation type="journal article" date="2010" name="Science">
        <title>Genomic comparison of the ants Camponotus floridanus and Harpegnathos saltator.</title>
        <authorList>
            <person name="Bonasio R."/>
            <person name="Zhang G."/>
            <person name="Ye C."/>
            <person name="Mutti N.S."/>
            <person name="Fang X."/>
            <person name="Qin N."/>
            <person name="Donahue G."/>
            <person name="Yang P."/>
            <person name="Li Q."/>
            <person name="Li C."/>
            <person name="Zhang P."/>
            <person name="Huang Z."/>
            <person name="Berger S.L."/>
            <person name="Reinberg D."/>
            <person name="Wang J."/>
            <person name="Liebig J."/>
        </authorList>
    </citation>
    <scope>NUCLEOTIDE SEQUENCE [LARGE SCALE GENOMIC DNA]</scope>
    <source>
        <strain evidence="3">C129</strain>
    </source>
</reference>
<evidence type="ECO:0000259" key="1">
    <source>
        <dbReference type="Pfam" id="PF21789"/>
    </source>
</evidence>
<accession>E2AI97</accession>
<dbReference type="Pfam" id="PF21789">
    <property type="entry name" value="TNP-like_RNaseH_C"/>
    <property type="match status" value="1"/>
</dbReference>
<dbReference type="InterPro" id="IPR048367">
    <property type="entry name" value="TNP-like_RNaseH_C"/>
</dbReference>
<feature type="non-terminal residue" evidence="2">
    <location>
        <position position="1"/>
    </location>
</feature>
<name>E2AI97_CAMFO</name>
<feature type="domain" description="Transposable element P transposase-like RNase H C-terminal" evidence="1">
    <location>
        <begin position="7"/>
        <end position="42"/>
    </location>
</feature>
<evidence type="ECO:0000313" key="2">
    <source>
        <dbReference type="EMBL" id="EFN66842.1"/>
    </source>
</evidence>
<dbReference type="Proteomes" id="UP000000311">
    <property type="component" value="Unassembled WGS sequence"/>
</dbReference>
<gene>
    <name evidence="2" type="ORF">EAG_09725</name>
</gene>
<dbReference type="EMBL" id="GL439710">
    <property type="protein sequence ID" value="EFN66842.1"/>
    <property type="molecule type" value="Genomic_DNA"/>
</dbReference>
<dbReference type="AlphaFoldDB" id="E2AI97"/>
<protein>
    <recommendedName>
        <fullName evidence="1">Transposable element P transposase-like RNase H C-terminal domain-containing protein</fullName>
    </recommendedName>
</protein>
<organism evidence="3">
    <name type="scientific">Camponotus floridanus</name>
    <name type="common">Florida carpenter ant</name>
    <dbReference type="NCBI Taxonomy" id="104421"/>
    <lineage>
        <taxon>Eukaryota</taxon>
        <taxon>Metazoa</taxon>
        <taxon>Ecdysozoa</taxon>
        <taxon>Arthropoda</taxon>
        <taxon>Hexapoda</taxon>
        <taxon>Insecta</taxon>
        <taxon>Pterygota</taxon>
        <taxon>Neoptera</taxon>
        <taxon>Endopterygota</taxon>
        <taxon>Hymenoptera</taxon>
        <taxon>Apocrita</taxon>
        <taxon>Aculeata</taxon>
        <taxon>Formicoidea</taxon>
        <taxon>Formicidae</taxon>
        <taxon>Formicinae</taxon>
        <taxon>Camponotus</taxon>
    </lineage>
</organism>
<proteinExistence type="predicted"/>